<keyword evidence="3" id="KW-1185">Reference proteome</keyword>
<evidence type="ECO:0008006" key="4">
    <source>
        <dbReference type="Google" id="ProtNLM"/>
    </source>
</evidence>
<dbReference type="RefSeq" id="WP_127123558.1">
    <property type="nucleotide sequence ID" value="NZ_BHXQ01000006.1"/>
</dbReference>
<keyword evidence="1" id="KW-0472">Membrane</keyword>
<keyword evidence="1" id="KW-0812">Transmembrane</keyword>
<dbReference type="EMBL" id="BHXQ01000006">
    <property type="protein sequence ID" value="GCC52903.1"/>
    <property type="molecule type" value="Genomic_DNA"/>
</dbReference>
<feature type="transmembrane region" description="Helical" evidence="1">
    <location>
        <begin position="376"/>
        <end position="397"/>
    </location>
</feature>
<dbReference type="Proteomes" id="UP000288227">
    <property type="component" value="Unassembled WGS sequence"/>
</dbReference>
<feature type="transmembrane region" description="Helical" evidence="1">
    <location>
        <begin position="312"/>
        <end position="333"/>
    </location>
</feature>
<gene>
    <name evidence="2" type="ORF">SanaruYs_31430</name>
</gene>
<proteinExistence type="predicted"/>
<feature type="transmembrane region" description="Helical" evidence="1">
    <location>
        <begin position="230"/>
        <end position="248"/>
    </location>
</feature>
<feature type="transmembrane region" description="Helical" evidence="1">
    <location>
        <begin position="133"/>
        <end position="150"/>
    </location>
</feature>
<comment type="caution">
    <text evidence="2">The sequence shown here is derived from an EMBL/GenBank/DDBJ whole genome shotgun (WGS) entry which is preliminary data.</text>
</comment>
<reference evidence="2 3" key="1">
    <citation type="submission" date="2018-11" db="EMBL/GenBank/DDBJ databases">
        <title>Chryseotalea sanarue gen. nov., sp., nov., a member of the family Cytophagaceae, isolated from a brackish lake in Hamamatsu Japan.</title>
        <authorList>
            <person name="Maejima Y."/>
            <person name="Iino T."/>
            <person name="Muraguchi Y."/>
            <person name="Fukuda K."/>
            <person name="Ohkuma M."/>
            <person name="Moriuchi R."/>
            <person name="Dohra H."/>
            <person name="Kimbara K."/>
            <person name="Shintani M."/>
        </authorList>
    </citation>
    <scope>NUCLEOTIDE SEQUENCE [LARGE SCALE GENOMIC DNA]</scope>
    <source>
        <strain evidence="2 3">Ys</strain>
    </source>
</reference>
<evidence type="ECO:0000256" key="1">
    <source>
        <dbReference type="SAM" id="Phobius"/>
    </source>
</evidence>
<name>A0A401UDE9_9BACT</name>
<sequence>MKKANAAIKPFYLPALFLHVIAGISLGLLYVHYYGESDTLIYFQEGLKLNELLFLDVKGYLNFLWSNAGDDTFLQTLVYTDKRALFMVKISSLVLLCSLNNYWIASIYFSVISFLASWQISNLLNYYFPSKRNAIIFSFLFIPSVVFWSSGVVKESVALASLFCIVSNFIRLYKDGKLVWWQWLMMIICIWLLYNLKYYYLAVVIPVIITSLVVKRIITYWPKCLFIQELLLWLAIFCTFSLLVTQLHPNFYPSRFLSVIYNNYLAFIANSAPEDVMHFQYLSENWINVTLLSPWAFVSGLFRPFIWESTNALQTIAAIENTCFLVLTISSLHGLKTLAKHPDRILIFATLIYCFVLSVFLTLSTPNFGTLIRYRVGFLPFFIFLTASSSPIFNLIINLLSSIRQKLVGNKP</sequence>
<evidence type="ECO:0000313" key="3">
    <source>
        <dbReference type="Proteomes" id="UP000288227"/>
    </source>
</evidence>
<feature type="transmembrane region" description="Helical" evidence="1">
    <location>
        <begin position="345"/>
        <end position="364"/>
    </location>
</feature>
<feature type="transmembrane region" description="Helical" evidence="1">
    <location>
        <begin position="178"/>
        <end position="194"/>
    </location>
</feature>
<feature type="transmembrane region" description="Helical" evidence="1">
    <location>
        <begin position="200"/>
        <end position="218"/>
    </location>
</feature>
<dbReference type="AlphaFoldDB" id="A0A401UDE9"/>
<feature type="transmembrane region" description="Helical" evidence="1">
    <location>
        <begin position="12"/>
        <end position="33"/>
    </location>
</feature>
<evidence type="ECO:0000313" key="2">
    <source>
        <dbReference type="EMBL" id="GCC52903.1"/>
    </source>
</evidence>
<keyword evidence="1" id="KW-1133">Transmembrane helix</keyword>
<organism evidence="2 3">
    <name type="scientific">Chryseotalea sanaruensis</name>
    <dbReference type="NCBI Taxonomy" id="2482724"/>
    <lineage>
        <taxon>Bacteria</taxon>
        <taxon>Pseudomonadati</taxon>
        <taxon>Bacteroidota</taxon>
        <taxon>Cytophagia</taxon>
        <taxon>Cytophagales</taxon>
        <taxon>Chryseotaleaceae</taxon>
        <taxon>Chryseotalea</taxon>
    </lineage>
</organism>
<feature type="transmembrane region" description="Helical" evidence="1">
    <location>
        <begin position="285"/>
        <end position="306"/>
    </location>
</feature>
<accession>A0A401UDE9</accession>
<protein>
    <recommendedName>
        <fullName evidence="4">Glycosyltransferase RgtA/B/C/D-like domain-containing protein</fullName>
    </recommendedName>
</protein>
<dbReference type="OrthoDB" id="3862418at2"/>